<dbReference type="PANTHER" id="PTHR41317">
    <property type="entry name" value="PD-(D_E)XK NUCLEASE FAMILY TRANSPOSASE"/>
    <property type="match status" value="1"/>
</dbReference>
<dbReference type="Pfam" id="PF12784">
    <property type="entry name" value="PDDEXK_2"/>
    <property type="match status" value="1"/>
</dbReference>
<dbReference type="RefSeq" id="WP_208743093.1">
    <property type="nucleotide sequence ID" value="NZ_CP031778.1"/>
</dbReference>
<organism evidence="2 3">
    <name type="scientific">Bacillus cereus</name>
    <dbReference type="NCBI Taxonomy" id="1396"/>
    <lineage>
        <taxon>Bacteria</taxon>
        <taxon>Bacillati</taxon>
        <taxon>Bacillota</taxon>
        <taxon>Bacilli</taxon>
        <taxon>Bacillales</taxon>
        <taxon>Bacillaceae</taxon>
        <taxon>Bacillus</taxon>
        <taxon>Bacillus cereus group</taxon>
    </lineage>
</organism>
<evidence type="ECO:0000313" key="2">
    <source>
        <dbReference type="EMBL" id="QDZ77334.1"/>
    </source>
</evidence>
<reference evidence="2 3" key="1">
    <citation type="journal article" date="2019" name="Ecotoxicol. Environ. Saf.">
        <title>Microbial characterization of heavy metal resistant bacterial strains isolated from an electroplating wastewater treatment plant.</title>
        <authorList>
            <person name="Cai X."/>
            <person name="Zheng X."/>
            <person name="Zhang D."/>
            <person name="Iqbal W."/>
            <person name="Liu C."/>
            <person name="Yang B."/>
            <person name="Zhao X."/>
            <person name="Lu X."/>
            <person name="Mao Y."/>
        </authorList>
    </citation>
    <scope>NUCLEOTIDE SEQUENCE [LARGE SCALE GENOMIC DNA]</scope>
    <source>
        <strain evidence="2 3">Co1-1</strain>
    </source>
</reference>
<accession>A0A9X7QN93</accession>
<protein>
    <submittedName>
        <fullName evidence="2">Rpn family recombination-promoting nuclease/putative transposase</fullName>
    </submittedName>
</protein>
<evidence type="ECO:0000256" key="1">
    <source>
        <dbReference type="SAM" id="MobiDB-lite"/>
    </source>
</evidence>
<gene>
    <name evidence="2" type="ORF">D0437_32170</name>
</gene>
<evidence type="ECO:0000313" key="3">
    <source>
        <dbReference type="Proteomes" id="UP000321735"/>
    </source>
</evidence>
<feature type="compositionally biased region" description="Basic and acidic residues" evidence="1">
    <location>
        <begin position="249"/>
        <end position="265"/>
    </location>
</feature>
<dbReference type="PANTHER" id="PTHR41317:SF1">
    <property type="entry name" value="PD-(D_E)XK NUCLEASE FAMILY TRANSPOSASE"/>
    <property type="match status" value="1"/>
</dbReference>
<dbReference type="InterPro" id="IPR010106">
    <property type="entry name" value="RpnA"/>
</dbReference>
<dbReference type="AlphaFoldDB" id="A0A9X7QN93"/>
<name>A0A9X7QN93_BACCE</name>
<dbReference type="NCBIfam" id="TIGR01784">
    <property type="entry name" value="T_den_put_tspse"/>
    <property type="match status" value="1"/>
</dbReference>
<dbReference type="EMBL" id="CP031778">
    <property type="protein sequence ID" value="QDZ77334.1"/>
    <property type="molecule type" value="Genomic_DNA"/>
</dbReference>
<dbReference type="Proteomes" id="UP000321735">
    <property type="component" value="Chromosome"/>
</dbReference>
<sequence length="311" mass="36344">MSNRVNLRIDFAFKQLFGTQGNEDILMGFLNAVLQKTLPSPIMSLTLEDPHIHKEYKEDKLSIMDVRATLCTGEFVNVEIQIANKHDIQKRSLYYWSKLYASQMQEGMPYCELQKAITINVLDFVLYPNQDHFTTTGMLWDVEKELRICDDIEIHYIELPKLIAQWRDAQVDPWQDALVRWLLLLTANEDQKLTDTLEEIALEQDETLQKAIQKWDNMSYNQQFRREYEAREKVLLDEKAAVAHAEKKGIEKGREEGRKEGREEGIQEGIEQGMEQGKIQLIRGMHKNGMDIEDIAKFTNMDALQIRHILE</sequence>
<proteinExistence type="predicted"/>
<feature type="region of interest" description="Disordered" evidence="1">
    <location>
        <begin position="249"/>
        <end position="268"/>
    </location>
</feature>